<dbReference type="KEGG" id="lhb:D1010_05895"/>
<evidence type="ECO:0000313" key="2">
    <source>
        <dbReference type="Proteomes" id="UP000326779"/>
    </source>
</evidence>
<proteinExistence type="predicted"/>
<dbReference type="RefSeq" id="WP_152260468.1">
    <property type="nucleotide sequence ID" value="NZ_CP045143.1"/>
</dbReference>
<dbReference type="InterPro" id="IPR010064">
    <property type="entry name" value="HK97-gp10_tail"/>
</dbReference>
<dbReference type="AlphaFoldDB" id="A0A5P8M3E1"/>
<reference evidence="1 2" key="1">
    <citation type="submission" date="2019-10" db="EMBL/GenBank/DDBJ databases">
        <title>The completed genome of Lactobacillus harbinensis M1.</title>
        <authorList>
            <person name="Zheng Y."/>
        </authorList>
    </citation>
    <scope>NUCLEOTIDE SEQUENCE [LARGE SCALE GENOMIC DNA]</scope>
    <source>
        <strain evidence="1 2">M1</strain>
    </source>
</reference>
<dbReference type="EMBL" id="CP045143">
    <property type="protein sequence ID" value="QFR23010.1"/>
    <property type="molecule type" value="Genomic_DNA"/>
</dbReference>
<protein>
    <recommendedName>
        <fullName evidence="3">HK97 gp10 family phage protein</fullName>
    </recommendedName>
</protein>
<evidence type="ECO:0000313" key="1">
    <source>
        <dbReference type="EMBL" id="QFR23010.1"/>
    </source>
</evidence>
<gene>
    <name evidence="1" type="ORF">D1010_05895</name>
</gene>
<accession>A0A5P8M3E1</accession>
<dbReference type="Pfam" id="PF04883">
    <property type="entry name" value="HK97-gp10_like"/>
    <property type="match status" value="1"/>
</dbReference>
<sequence length="148" mass="16988">MSDWAKIDDSEFQEFAKKVHDAVQAKVMIESIERSLDLVARYALKEVKQRTPVDTGTGRRGWDVTEPHYTGSTFVFDIYNNTEYISFVENGHRQVVGRYVPAIGKRLKKPWVEGAFMWKSTEADLRANMDKIIEPETEKALNQIFGGD</sequence>
<name>A0A5P8M3E1_9LACO</name>
<organism evidence="1 2">
    <name type="scientific">Schleiferilactobacillus harbinensis</name>
    <dbReference type="NCBI Taxonomy" id="304207"/>
    <lineage>
        <taxon>Bacteria</taxon>
        <taxon>Bacillati</taxon>
        <taxon>Bacillota</taxon>
        <taxon>Bacilli</taxon>
        <taxon>Lactobacillales</taxon>
        <taxon>Lactobacillaceae</taxon>
        <taxon>Schleiferilactobacillus</taxon>
    </lineage>
</organism>
<dbReference type="Proteomes" id="UP000326779">
    <property type="component" value="Chromosome"/>
</dbReference>
<evidence type="ECO:0008006" key="3">
    <source>
        <dbReference type="Google" id="ProtNLM"/>
    </source>
</evidence>